<evidence type="ECO:0000313" key="4">
    <source>
        <dbReference type="WBParaSite" id="DME_0000374301-mRNA-1"/>
    </source>
</evidence>
<protein>
    <submittedName>
        <fullName evidence="4">Ig-like domain-containing protein</fullName>
    </submittedName>
</protein>
<evidence type="ECO:0000313" key="1">
    <source>
        <dbReference type="EMBL" id="VDN57775.1"/>
    </source>
</evidence>
<keyword evidence="3" id="KW-1185">Reference proteome</keyword>
<reference evidence="1 3" key="2">
    <citation type="submission" date="2018-11" db="EMBL/GenBank/DDBJ databases">
        <authorList>
            <consortium name="Pathogen Informatics"/>
        </authorList>
    </citation>
    <scope>NUCLEOTIDE SEQUENCE [LARGE SCALE GENOMIC DNA]</scope>
</reference>
<dbReference type="EMBL" id="UYYG01001162">
    <property type="protein sequence ID" value="VDN57775.1"/>
    <property type="molecule type" value="Genomic_DNA"/>
</dbReference>
<evidence type="ECO:0000313" key="2">
    <source>
        <dbReference type="Proteomes" id="UP000038040"/>
    </source>
</evidence>
<sequence>MKSFVDSQSSPPQYHIKRDRSEDVYILQEMTKCHVSLGDEAKDFDLAIEPGENRFTFFAATQQNGEFVPYEYHFMIYGYCILKEASAEYIATRGKFDSARKKFIPGKKYKSGTQFVIGINFTYEEGDKCGGEWIQEKNNEIILKKICSEIANTELNKYIIENTFFNSNYEHFGRNACVRKIKKIPYEIKFENLPSIEPFVTHDDALLAINLQQAGTYEVTITNLIYKEEFGIDLPIRLKPVTICSDLFAENDICYLSTKKRDADQKTTMQSTHLKTTVNTRGLKTTTNAKRTKKTTANEALNTKAIEATMEATTPAKINNAVSLQPNIKTLATMEVTETKISNTPMKIIDLAKAMDFTGLKTIVQKSSDPAIITKGMSPEKSIRISGLNETNGLKMFTKISDPAKITKFTGLKKTLKTSDRRKFAETVPFGAAKVNSLKTSIKTLNMKNTVIKKANQSIKKSIETTAPKEIIKIAKIARMKNKDLKMTTIAKILKTTMKNILTKINLIKTLQKKLGKPNLIFPTTSKESGRINAKKPVAEFTTDIPEKAVADLFEIATTTLFNKSITPISQDSSGFRSTKAKAMDSFLTATKKTEVMKFTDYETIFTIISKTLKDKRRIKSDVSESSTLRLRKDQNLLETLTNPPQVDAIITEKENFVASSQRKKSGEAHFTTTTLLESSLGIGKVPPFYVNTLEVLVPNMHRNLTSMGINRLLSTPLAGDRSIANNHLHMFTISSKSDEPLLLFNESTGNFLMNEVLNGISSRKHNFLLRSADFKTEPIELITFYKKFSTILDKKNKYMKAIIDREESKNIHTAIATDLTESHPLINVFLTNKTSKTLKTYDNTLQAASRSSYSIELMSKSVPSIIQPTIHVSPQNTSIQSDFTNIKNLSLVSIFKTKTEKMNTLSSKKSEEFAKRSIIYEFLSPYIQTKESAKFYTEKMILSQNDESKLSEEVKQPSVKGFLDLQHSISMKTTDHPVIQSKIVSKSAKNEKVSEFHGSLVSSTINDSKYLLTISHHFLPPYFWNFSNQRSIQFSNVTQTSVESGRPKQIEISNESVRSVDLQGSAIDLQFTMYSSDELEEILSFRFETTVQTNKLGASDGGTYKIHEYIENNLPPEGGTCKAIIEVIYGNFNVFASCNGWMDQDGILSYQFYRSEMDNGTLIYITESESSLADFKIPLGEFEIFSVISDTLMCSTKPILIGTTVEIGTETDPMIYSAMKVSNEISGSVIHSSKFPETIQSTSSIEIYQMINNTNIIENVLSNLNSSLGKMKIEFRTILGFNNSETEAFADSILTGNLETGDLSRDEFISSINSIKIAQNEKKAKIIEQDIESLSKDKIKDKKSLVHLLGYLDNILSNAFDTTLVQEDEPNNKIEGNFQAKFGLIESAEHTLSVINGVVTIKAGETILTGDVRPAYTMKNSSDEFRIHSEKMGFASASAKLSNGFSFDTASNIFETQCLAKDIAISFHFHGTTNIMENSTEWTDQKITAWNFTYHELAETQNVKKATFTSWIELKSGKCALILDAINLNRFVSVVVTEKRVIKVKPKWLYP</sequence>
<dbReference type="Proteomes" id="UP000038040">
    <property type="component" value="Unplaced"/>
</dbReference>
<gene>
    <name evidence="1" type="ORF">DME_LOCUS7748</name>
</gene>
<dbReference type="AlphaFoldDB" id="A0A0N4U9H4"/>
<name>A0A0N4U9H4_DRAME</name>
<dbReference type="Proteomes" id="UP000274756">
    <property type="component" value="Unassembled WGS sequence"/>
</dbReference>
<reference evidence="4" key="1">
    <citation type="submission" date="2016-04" db="UniProtKB">
        <authorList>
            <consortium name="WormBaseParasite"/>
        </authorList>
    </citation>
    <scope>IDENTIFICATION</scope>
</reference>
<organism evidence="2 4">
    <name type="scientific">Dracunculus medinensis</name>
    <name type="common">Guinea worm</name>
    <dbReference type="NCBI Taxonomy" id="318479"/>
    <lineage>
        <taxon>Eukaryota</taxon>
        <taxon>Metazoa</taxon>
        <taxon>Ecdysozoa</taxon>
        <taxon>Nematoda</taxon>
        <taxon>Chromadorea</taxon>
        <taxon>Rhabditida</taxon>
        <taxon>Spirurina</taxon>
        <taxon>Dracunculoidea</taxon>
        <taxon>Dracunculidae</taxon>
        <taxon>Dracunculus</taxon>
    </lineage>
</organism>
<dbReference type="WBParaSite" id="DME_0000374301-mRNA-1">
    <property type="protein sequence ID" value="DME_0000374301-mRNA-1"/>
    <property type="gene ID" value="DME_0000374301"/>
</dbReference>
<evidence type="ECO:0000313" key="3">
    <source>
        <dbReference type="Proteomes" id="UP000274756"/>
    </source>
</evidence>
<proteinExistence type="predicted"/>
<accession>A0A0N4U9H4</accession>